<feature type="region of interest" description="Disordered" evidence="1">
    <location>
        <begin position="1"/>
        <end position="21"/>
    </location>
</feature>
<dbReference type="EMBL" id="BMQJ01000003">
    <property type="protein sequence ID" value="GGP89599.1"/>
    <property type="molecule type" value="Genomic_DNA"/>
</dbReference>
<dbReference type="Proteomes" id="UP000611554">
    <property type="component" value="Unassembled WGS sequence"/>
</dbReference>
<evidence type="ECO:0000313" key="3">
    <source>
        <dbReference type="Proteomes" id="UP000611554"/>
    </source>
</evidence>
<evidence type="ECO:0000256" key="1">
    <source>
        <dbReference type="SAM" id="MobiDB-lite"/>
    </source>
</evidence>
<reference evidence="3" key="1">
    <citation type="journal article" date="2019" name="Int. J. Syst. Evol. Microbiol.">
        <title>The Global Catalogue of Microorganisms (GCM) 10K type strain sequencing project: providing services to taxonomists for standard genome sequencing and annotation.</title>
        <authorList>
            <consortium name="The Broad Institute Genomics Platform"/>
            <consortium name="The Broad Institute Genome Sequencing Center for Infectious Disease"/>
            <person name="Wu L."/>
            <person name="Ma J."/>
        </authorList>
    </citation>
    <scope>NUCLEOTIDE SEQUENCE [LARGE SCALE GENOMIC DNA]</scope>
    <source>
        <strain evidence="3">JCM 3115</strain>
    </source>
</reference>
<proteinExistence type="predicted"/>
<comment type="caution">
    <text evidence="2">The sequence shown here is derived from an EMBL/GenBank/DDBJ whole genome shotgun (WGS) entry which is preliminary data.</text>
</comment>
<gene>
    <name evidence="2" type="ORF">GCM10010140_19440</name>
</gene>
<evidence type="ECO:0000313" key="2">
    <source>
        <dbReference type="EMBL" id="GGP89599.1"/>
    </source>
</evidence>
<evidence type="ECO:0008006" key="4">
    <source>
        <dbReference type="Google" id="ProtNLM"/>
    </source>
</evidence>
<keyword evidence="3" id="KW-1185">Reference proteome</keyword>
<accession>A0ABQ2QQG1</accession>
<organism evidence="2 3">
    <name type="scientific">Streptosporangium pseudovulgare</name>
    <dbReference type="NCBI Taxonomy" id="35765"/>
    <lineage>
        <taxon>Bacteria</taxon>
        <taxon>Bacillati</taxon>
        <taxon>Actinomycetota</taxon>
        <taxon>Actinomycetes</taxon>
        <taxon>Streptosporangiales</taxon>
        <taxon>Streptosporangiaceae</taxon>
        <taxon>Streptosporangium</taxon>
    </lineage>
</organism>
<protein>
    <recommendedName>
        <fullName evidence="4">Transposase DDE domain-containing protein</fullName>
    </recommendedName>
</protein>
<name>A0ABQ2QQG1_9ACTN</name>
<sequence length="72" mass="8273">MAAPDRGTATEPPDLRGRPWPDDVLRRWRVRRTRAVFPKERRSTVSWTVCQNRIRQSALIGNAFSLGPKLSD</sequence>